<dbReference type="GO" id="GO:0046872">
    <property type="term" value="F:metal ion binding"/>
    <property type="evidence" value="ECO:0007669"/>
    <property type="project" value="UniProtKB-KW"/>
</dbReference>
<dbReference type="CDD" id="cd10551">
    <property type="entry name" value="PsrB"/>
    <property type="match status" value="1"/>
</dbReference>
<evidence type="ECO:0000256" key="2">
    <source>
        <dbReference type="ARBA" id="ARBA00022723"/>
    </source>
</evidence>
<dbReference type="Pfam" id="PF13247">
    <property type="entry name" value="Fer4_11"/>
    <property type="match status" value="1"/>
</dbReference>
<evidence type="ECO:0000256" key="1">
    <source>
        <dbReference type="ARBA" id="ARBA00022485"/>
    </source>
</evidence>
<evidence type="ECO:0000259" key="5">
    <source>
        <dbReference type="PROSITE" id="PS51379"/>
    </source>
</evidence>
<dbReference type="PANTHER" id="PTHR43177">
    <property type="entry name" value="PROTEIN NRFC"/>
    <property type="match status" value="1"/>
</dbReference>
<feature type="domain" description="4Fe-4S ferredoxin-type" evidence="5">
    <location>
        <begin position="8"/>
        <end position="37"/>
    </location>
</feature>
<dbReference type="AlphaFoldDB" id="A0A1H4ATW0"/>
<keyword evidence="2" id="KW-0479">Metal-binding</keyword>
<dbReference type="PROSITE" id="PS00198">
    <property type="entry name" value="4FE4S_FER_1"/>
    <property type="match status" value="1"/>
</dbReference>
<dbReference type="EMBL" id="FNQN01000005">
    <property type="protein sequence ID" value="SEA39343.1"/>
    <property type="molecule type" value="Genomic_DNA"/>
</dbReference>
<dbReference type="InterPro" id="IPR050954">
    <property type="entry name" value="ET_IronSulfur_Cluster-Binding"/>
</dbReference>
<keyword evidence="7" id="KW-1185">Reference proteome</keyword>
<accession>A0A1H4ATW0</accession>
<keyword evidence="4" id="KW-0411">Iron-sulfur</keyword>
<feature type="domain" description="4Fe-4S ferredoxin-type" evidence="5">
    <location>
        <begin position="85"/>
        <end position="114"/>
    </location>
</feature>
<keyword evidence="3" id="KW-0408">Iron</keyword>
<evidence type="ECO:0000313" key="7">
    <source>
        <dbReference type="Proteomes" id="UP000199409"/>
    </source>
</evidence>
<reference evidence="6 7" key="1">
    <citation type="submission" date="2016-10" db="EMBL/GenBank/DDBJ databases">
        <authorList>
            <person name="de Groot N.N."/>
        </authorList>
    </citation>
    <scope>NUCLEOTIDE SEQUENCE [LARGE SCALE GENOMIC DNA]</scope>
    <source>
        <strain evidence="6 7">DSM 7343</strain>
    </source>
</reference>
<evidence type="ECO:0000313" key="6">
    <source>
        <dbReference type="EMBL" id="SEA39343.1"/>
    </source>
</evidence>
<protein>
    <submittedName>
        <fullName evidence="6">Tetrathionate reductase subunit B</fullName>
    </submittedName>
</protein>
<dbReference type="SUPFAM" id="SSF54862">
    <property type="entry name" value="4Fe-4S ferredoxins"/>
    <property type="match status" value="1"/>
</dbReference>
<dbReference type="InterPro" id="IPR017900">
    <property type="entry name" value="4Fe4S_Fe_S_CS"/>
</dbReference>
<keyword evidence="1" id="KW-0004">4Fe-4S</keyword>
<sequence length="206" mass="22816">MKTDKSNYTIVIDTRRCIGCNACTVACKFENSVPGDFYRSWVFQQDKGTYPQVSRAKIPHYCNQCLDAPCIPVCPVDATHRDAGGIITIDQETCVGCGECVDNCPYGARYLNPETEVADKCNMCFNRVTAGLLPACVSTCVAHALYFGDLSDPNSEVSQLLKEHDCQVLSPEYGTKPNVYYIGLKETMDQLDYEKHIKNGPFIATP</sequence>
<dbReference type="GO" id="GO:0051539">
    <property type="term" value="F:4 iron, 4 sulfur cluster binding"/>
    <property type="evidence" value="ECO:0007669"/>
    <property type="project" value="UniProtKB-KW"/>
</dbReference>
<gene>
    <name evidence="6" type="ORF">SAMN05660420_01979</name>
</gene>
<proteinExistence type="predicted"/>
<name>A0A1H4ATW0_9BACT</name>
<dbReference type="RefSeq" id="WP_092347548.1">
    <property type="nucleotide sequence ID" value="NZ_FNQN01000005.1"/>
</dbReference>
<dbReference type="STRING" id="37625.SAMN05660420_01979"/>
<evidence type="ECO:0000256" key="4">
    <source>
        <dbReference type="ARBA" id="ARBA00023014"/>
    </source>
</evidence>
<organism evidence="6 7">
    <name type="scientific">Desulfuromusa kysingii</name>
    <dbReference type="NCBI Taxonomy" id="37625"/>
    <lineage>
        <taxon>Bacteria</taxon>
        <taxon>Pseudomonadati</taxon>
        <taxon>Thermodesulfobacteriota</taxon>
        <taxon>Desulfuromonadia</taxon>
        <taxon>Desulfuromonadales</taxon>
        <taxon>Geopsychrobacteraceae</taxon>
        <taxon>Desulfuromusa</taxon>
    </lineage>
</organism>
<evidence type="ECO:0000256" key="3">
    <source>
        <dbReference type="ARBA" id="ARBA00023004"/>
    </source>
</evidence>
<dbReference type="OrthoDB" id="9789030at2"/>
<dbReference type="PANTHER" id="PTHR43177:SF9">
    <property type="entry name" value="PROTEIN NRFC"/>
    <property type="match status" value="1"/>
</dbReference>
<dbReference type="Gene3D" id="3.30.70.20">
    <property type="match status" value="2"/>
</dbReference>
<dbReference type="PROSITE" id="PS51379">
    <property type="entry name" value="4FE4S_FER_2"/>
    <property type="match status" value="2"/>
</dbReference>
<dbReference type="Proteomes" id="UP000199409">
    <property type="component" value="Unassembled WGS sequence"/>
</dbReference>
<dbReference type="InterPro" id="IPR017896">
    <property type="entry name" value="4Fe4S_Fe-S-bd"/>
</dbReference>